<dbReference type="CDD" id="cd23808">
    <property type="entry name" value="UBCc_UBE2W"/>
    <property type="match status" value="1"/>
</dbReference>
<feature type="domain" description="UBC core" evidence="2">
    <location>
        <begin position="4"/>
        <end position="156"/>
    </location>
</feature>
<dbReference type="OrthoDB" id="406833at2759"/>
<evidence type="ECO:0000256" key="1">
    <source>
        <dbReference type="ARBA" id="ARBA00022786"/>
    </source>
</evidence>
<dbReference type="Gene3D" id="3.10.110.10">
    <property type="entry name" value="Ubiquitin Conjugating Enzyme"/>
    <property type="match status" value="1"/>
</dbReference>
<gene>
    <name evidence="3" type="ORF">Slin15195_G078210</name>
</gene>
<keyword evidence="1" id="KW-0833">Ubl conjugation pathway</keyword>
<dbReference type="SMART" id="SM00212">
    <property type="entry name" value="UBCc"/>
    <property type="match status" value="1"/>
</dbReference>
<evidence type="ECO:0000313" key="3">
    <source>
        <dbReference type="EMBL" id="USW54502.1"/>
    </source>
</evidence>
<dbReference type="FunFam" id="3.10.110.10:FF:000072">
    <property type="entry name" value="Ubiquitin-conjugating enzyme E2 W"/>
    <property type="match status" value="1"/>
</dbReference>
<dbReference type="Proteomes" id="UP001056384">
    <property type="component" value="Chromosome 6"/>
</dbReference>
<dbReference type="AlphaFoldDB" id="A0A9Q9ARN5"/>
<reference evidence="3" key="1">
    <citation type="submission" date="2022-06" db="EMBL/GenBank/DDBJ databases">
        <title>Complete genome sequences of two strains of the flax pathogen Septoria linicola.</title>
        <authorList>
            <person name="Lapalu N."/>
            <person name="Simon A."/>
            <person name="Demenou B."/>
            <person name="Paumier D."/>
            <person name="Guillot M.-P."/>
            <person name="Gout L."/>
            <person name="Valade R."/>
        </authorList>
    </citation>
    <scope>NUCLEOTIDE SEQUENCE</scope>
    <source>
        <strain evidence="3">SE15195</strain>
    </source>
</reference>
<dbReference type="InterPro" id="IPR000608">
    <property type="entry name" value="UBC"/>
</dbReference>
<keyword evidence="4" id="KW-1185">Reference proteome</keyword>
<evidence type="ECO:0000259" key="2">
    <source>
        <dbReference type="PROSITE" id="PS50127"/>
    </source>
</evidence>
<protein>
    <submittedName>
        <fullName evidence="3">Ubiquitin-conjugating enzyme E2, ubiquitin-conjugating enzyme/RWD</fullName>
    </submittedName>
</protein>
<dbReference type="InterPro" id="IPR050113">
    <property type="entry name" value="Ub_conjugating_enzyme"/>
</dbReference>
<evidence type="ECO:0000313" key="4">
    <source>
        <dbReference type="Proteomes" id="UP001056384"/>
    </source>
</evidence>
<dbReference type="PROSITE" id="PS50127">
    <property type="entry name" value="UBC_2"/>
    <property type="match status" value="1"/>
</dbReference>
<organism evidence="3 4">
    <name type="scientific">Septoria linicola</name>
    <dbReference type="NCBI Taxonomy" id="215465"/>
    <lineage>
        <taxon>Eukaryota</taxon>
        <taxon>Fungi</taxon>
        <taxon>Dikarya</taxon>
        <taxon>Ascomycota</taxon>
        <taxon>Pezizomycotina</taxon>
        <taxon>Dothideomycetes</taxon>
        <taxon>Dothideomycetidae</taxon>
        <taxon>Mycosphaerellales</taxon>
        <taxon>Mycosphaerellaceae</taxon>
        <taxon>Septoria</taxon>
    </lineage>
</organism>
<accession>A0A9Q9ARN5</accession>
<dbReference type="InterPro" id="IPR016135">
    <property type="entry name" value="UBQ-conjugating_enzyme/RWD"/>
</dbReference>
<sequence length="156" mass="18012">MAGMMAKRLGKELTKLQRETPKGITIVSADDLKEWTMDIQVLGNPLYDPEEKYRMRMTFPPGYPIEPPEVVFVQLAEPARRIPMHPHIYSNGIICLDLLDKQGWSPVQNVESICLSLQSMLDSNTKNERPPGDEQFVKHNRQRPRDINFLFHDPKV</sequence>
<dbReference type="EMBL" id="CP099423">
    <property type="protein sequence ID" value="USW54502.1"/>
    <property type="molecule type" value="Genomic_DNA"/>
</dbReference>
<dbReference type="Pfam" id="PF00179">
    <property type="entry name" value="UQ_con"/>
    <property type="match status" value="1"/>
</dbReference>
<dbReference type="SUPFAM" id="SSF54495">
    <property type="entry name" value="UBC-like"/>
    <property type="match status" value="1"/>
</dbReference>
<name>A0A9Q9ARN5_9PEZI</name>
<dbReference type="PANTHER" id="PTHR24067">
    <property type="entry name" value="UBIQUITIN-CONJUGATING ENZYME E2"/>
    <property type="match status" value="1"/>
</dbReference>
<proteinExistence type="predicted"/>